<keyword evidence="5 7" id="KW-0472">Membrane</keyword>
<dbReference type="EMBL" id="UYWW01000252">
    <property type="protein sequence ID" value="VDM07883.1"/>
    <property type="molecule type" value="Genomic_DNA"/>
</dbReference>
<feature type="transmembrane region" description="Helical" evidence="7">
    <location>
        <begin position="124"/>
        <end position="142"/>
    </location>
</feature>
<dbReference type="PANTHER" id="PTHR13317:SF4">
    <property type="entry name" value="TRANSMEMBRANE ANTERIOR POSTERIOR TRANSFORMATION PROTEIN 1 HOMOLOG"/>
    <property type="match status" value="1"/>
</dbReference>
<evidence type="ECO:0000313" key="10">
    <source>
        <dbReference type="Proteomes" id="UP000270924"/>
    </source>
</evidence>
<dbReference type="Proteomes" id="UP000093561">
    <property type="component" value="Unassembled WGS sequence"/>
</dbReference>
<dbReference type="InParanoid" id="A0A3P7DF73"/>
<reference evidence="9" key="1">
    <citation type="submission" date="2015-03" db="EMBL/GenBank/DDBJ databases">
        <title>Wuchereria bancrofti Genome Sequencing Papua New Guinea Strain.</title>
        <authorList>
            <person name="Small S.T."/>
            <person name="Serre D."/>
            <person name="Zimmerman P.A."/>
        </authorList>
    </citation>
    <scope>NUCLEOTIDE SEQUENCE [LARGE SCALE GENOMIC DNA]</scope>
    <source>
        <strain evidence="9">pt0022</strain>
    </source>
</reference>
<dbReference type="GO" id="GO:0045724">
    <property type="term" value="P:positive regulation of cilium assembly"/>
    <property type="evidence" value="ECO:0007669"/>
    <property type="project" value="TreeGrafter"/>
</dbReference>
<evidence type="ECO:0000256" key="5">
    <source>
        <dbReference type="ARBA" id="ARBA00023136"/>
    </source>
</evidence>
<feature type="transmembrane region" description="Helical" evidence="7">
    <location>
        <begin position="390"/>
        <end position="409"/>
    </location>
</feature>
<evidence type="ECO:0000313" key="11">
    <source>
        <dbReference type="WBParaSite" id="mrna-Wban_05207"/>
    </source>
</evidence>
<dbReference type="Proteomes" id="UP000270924">
    <property type="component" value="Unassembled WGS sequence"/>
</dbReference>
<feature type="transmembrane region" description="Helical" evidence="7">
    <location>
        <begin position="226"/>
        <end position="246"/>
    </location>
</feature>
<dbReference type="OrthoDB" id="29023at2759"/>
<accession>A0A3P7DF73</accession>
<protein>
    <submittedName>
        <fullName evidence="11">Eukaryotic membrane protein</fullName>
    </submittedName>
</protein>
<evidence type="ECO:0000313" key="9">
    <source>
        <dbReference type="Proteomes" id="UP000093561"/>
    </source>
</evidence>
<keyword evidence="4 7" id="KW-1133">Transmembrane helix</keyword>
<dbReference type="PANTHER" id="PTHR13317">
    <property type="entry name" value="TRANSMEMBRANE ANTERIOR POSTERIOR TRANSFORMATION PROTEIN 1 HOMOLOG"/>
    <property type="match status" value="1"/>
</dbReference>
<dbReference type="GO" id="GO:0036064">
    <property type="term" value="C:ciliary basal body"/>
    <property type="evidence" value="ECO:0007669"/>
    <property type="project" value="TreeGrafter"/>
</dbReference>
<dbReference type="GO" id="GO:0005789">
    <property type="term" value="C:endoplasmic reticulum membrane"/>
    <property type="evidence" value="ECO:0007669"/>
    <property type="project" value="TreeGrafter"/>
</dbReference>
<comment type="subcellular location">
    <subcellularLocation>
        <location evidence="1">Membrane</location>
        <topology evidence="1">Multi-pass membrane protein</topology>
    </subcellularLocation>
</comment>
<evidence type="ECO:0000256" key="2">
    <source>
        <dbReference type="ARBA" id="ARBA00008803"/>
    </source>
</evidence>
<dbReference type="AlphaFoldDB" id="A0A3P7DF73"/>
<dbReference type="Pfam" id="PF05346">
    <property type="entry name" value="DUF747"/>
    <property type="match status" value="1"/>
</dbReference>
<name>A0A3P7DF73_WUCBA</name>
<evidence type="ECO:0000256" key="4">
    <source>
        <dbReference type="ARBA" id="ARBA00022989"/>
    </source>
</evidence>
<evidence type="ECO:0000313" key="8">
    <source>
        <dbReference type="EMBL" id="VDM07883.1"/>
    </source>
</evidence>
<keyword evidence="10" id="KW-1185">Reference proteome</keyword>
<reference evidence="9" key="2">
    <citation type="journal article" date="2016" name="Mol. Ecol.">
        <title>Population genomics of the filarial nematode parasite Wuchereria bancrofti from mosquitoes.</title>
        <authorList>
            <person name="Small S.T."/>
            <person name="Reimer L.J."/>
            <person name="Tisch D.J."/>
            <person name="King C.L."/>
            <person name="Christensen B.M."/>
            <person name="Siba P.M."/>
            <person name="Kazura J.W."/>
            <person name="Serre D."/>
            <person name="Zimmerman P.A."/>
        </authorList>
    </citation>
    <scope>NUCLEOTIDE SEQUENCE</scope>
    <source>
        <strain evidence="9">pt0022</strain>
    </source>
</reference>
<evidence type="ECO:0000256" key="1">
    <source>
        <dbReference type="ARBA" id="ARBA00004141"/>
    </source>
</evidence>
<dbReference type="WBParaSite" id="mrna-Wban_05207">
    <property type="protein sequence ID" value="mrna-Wban_05207"/>
    <property type="gene ID" value="Wban_05207"/>
</dbReference>
<keyword evidence="3 7" id="KW-0812">Transmembrane</keyword>
<reference evidence="8 10" key="3">
    <citation type="submission" date="2018-11" db="EMBL/GenBank/DDBJ databases">
        <authorList>
            <consortium name="Pathogen Informatics"/>
        </authorList>
    </citation>
    <scope>NUCLEOTIDE SEQUENCE [LARGE SCALE GENOMIC DNA]</scope>
</reference>
<feature type="region of interest" description="Disordered" evidence="6">
    <location>
        <begin position="513"/>
        <end position="574"/>
    </location>
</feature>
<evidence type="ECO:0000256" key="3">
    <source>
        <dbReference type="ARBA" id="ARBA00022692"/>
    </source>
</evidence>
<feature type="transmembrane region" description="Helical" evidence="7">
    <location>
        <begin position="415"/>
        <end position="440"/>
    </location>
</feature>
<reference evidence="11" key="4">
    <citation type="submission" date="2024-02" db="UniProtKB">
        <authorList>
            <consortium name="WormBaseParasite"/>
        </authorList>
    </citation>
    <scope>IDENTIFICATION</scope>
    <source>
        <strain evidence="11">pt0022</strain>
    </source>
</reference>
<evidence type="ECO:0000256" key="6">
    <source>
        <dbReference type="SAM" id="MobiDB-lite"/>
    </source>
</evidence>
<gene>
    <name evidence="8" type="ORF">WBA_LOCUS1269</name>
</gene>
<dbReference type="InterPro" id="IPR008010">
    <property type="entry name" value="Tatp1"/>
</dbReference>
<proteinExistence type="inferred from homology"/>
<organism evidence="8 10">
    <name type="scientific">Wuchereria bancrofti</name>
    <dbReference type="NCBI Taxonomy" id="6293"/>
    <lineage>
        <taxon>Eukaryota</taxon>
        <taxon>Metazoa</taxon>
        <taxon>Ecdysozoa</taxon>
        <taxon>Nematoda</taxon>
        <taxon>Chromadorea</taxon>
        <taxon>Rhabditida</taxon>
        <taxon>Spirurina</taxon>
        <taxon>Spiruromorpha</taxon>
        <taxon>Filarioidea</taxon>
        <taxon>Onchocercidae</taxon>
        <taxon>Wuchereria</taxon>
    </lineage>
</organism>
<sequence length="595" mass="68713">MEMNFHTDEGVRFRKVKANIGIDDECSELEESDVVDRFKEETQEGSQDISPYPWEEHGDRECLYVPSFWDYIKGELTRGYSLDNDELRYTEKQKKINAFLKIPIELEKFLFYGTLQCLEAFCHLSTFLPIRLLTSVIGLLLCSRKWTASNTCDFLKAFIVTVCSCLMTLIDTSVMYHQVRGQGVIKLYIFYNMLEVADKLFSSFGQDIFDALFWSSTHSSSSYVRMFVHLFIAIIYTWLHTILVLLQATTLNVAFNSHTQALLAIMMSNNFVELKGSVFKKFAKANLFQMSCSDVRERFHIFTLLAVVVVRNMMAVNWKFEHFMEMLPDLALVTIAEIIVDWLKHAFITKFNEIPAEVYQDFTITIAFDVIRSRDEKAFSDYSDQVSRRMGFIPIPLTIMLIRVITQTFDFTVTSVQLVFCLTWILLLSLKIVNGIVVLGKACGHVKRYRELQEKAECEIFRKRVLMRKSKSAPNSPRISLVDFSDVLHQTVSNKGFTVSDLMSHWDELNRSLETTPIQEPRRTKSLAIFKSRRDNSLPSHTTNTEKDEKEDASEIADQSKNTPRKRTRTTECESLSDVQAYTMLGNATEPMEVL</sequence>
<feature type="transmembrane region" description="Helical" evidence="7">
    <location>
        <begin position="154"/>
        <end position="176"/>
    </location>
</feature>
<evidence type="ECO:0000256" key="7">
    <source>
        <dbReference type="SAM" id="Phobius"/>
    </source>
</evidence>
<comment type="similarity">
    <text evidence="2">Belongs to the TAPT1 family.</text>
</comment>
<dbReference type="OMA" id="TIMLIRV"/>
<dbReference type="FunCoup" id="A0A3P7DF73">
    <property type="interactions" value="1720"/>
</dbReference>